<dbReference type="Pfam" id="PF18029">
    <property type="entry name" value="Glyoxalase_6"/>
    <property type="match status" value="1"/>
</dbReference>
<keyword evidence="4" id="KW-1185">Reference proteome</keyword>
<dbReference type="PANTHER" id="PTHR35908">
    <property type="entry name" value="HYPOTHETICAL FUSION PROTEIN"/>
    <property type="match status" value="1"/>
</dbReference>
<sequence length="137" mass="14980">MILALVLDCSDPDALAPFWARALGYRVVRANAPYVALGDPHGVGPELLLQRVSEPKRGKNRMHMDLRVPRMEPELARLRALGARTARGPFDDNGWLTTVLQDPQGNEFCVLEVPDEARPADQRSEAAESPAPDGPSS</sequence>
<dbReference type="RefSeq" id="WP_176160171.1">
    <property type="nucleotide sequence ID" value="NZ_CP054929.1"/>
</dbReference>
<dbReference type="CDD" id="cd06587">
    <property type="entry name" value="VOC"/>
    <property type="match status" value="1"/>
</dbReference>
<evidence type="ECO:0000313" key="3">
    <source>
        <dbReference type="EMBL" id="QKW48474.1"/>
    </source>
</evidence>
<proteinExistence type="predicted"/>
<dbReference type="InterPro" id="IPR029068">
    <property type="entry name" value="Glyas_Bleomycin-R_OHBP_Dase"/>
</dbReference>
<gene>
    <name evidence="3" type="ORF">HUT08_01730</name>
</gene>
<organism evidence="3 4">
    <name type="scientific">Streptomyces buecherae</name>
    <dbReference type="NCBI Taxonomy" id="2763006"/>
    <lineage>
        <taxon>Bacteria</taxon>
        <taxon>Bacillati</taxon>
        <taxon>Actinomycetota</taxon>
        <taxon>Actinomycetes</taxon>
        <taxon>Kitasatosporales</taxon>
        <taxon>Streptomycetaceae</taxon>
        <taxon>Streptomyces</taxon>
    </lineage>
</organism>
<feature type="region of interest" description="Disordered" evidence="1">
    <location>
        <begin position="113"/>
        <end position="137"/>
    </location>
</feature>
<evidence type="ECO:0000313" key="4">
    <source>
        <dbReference type="Proteomes" id="UP000509303"/>
    </source>
</evidence>
<evidence type="ECO:0000259" key="2">
    <source>
        <dbReference type="Pfam" id="PF18029"/>
    </source>
</evidence>
<dbReference type="SUPFAM" id="SSF54593">
    <property type="entry name" value="Glyoxalase/Bleomycin resistance protein/Dihydroxybiphenyl dioxygenase"/>
    <property type="match status" value="1"/>
</dbReference>
<feature type="compositionally biased region" description="Basic and acidic residues" evidence="1">
    <location>
        <begin position="115"/>
        <end position="126"/>
    </location>
</feature>
<accession>A0A7H8N1V0</accession>
<reference evidence="3 4" key="1">
    <citation type="submission" date="2020-06" db="EMBL/GenBank/DDBJ databases">
        <title>Genome mining for natural products.</title>
        <authorList>
            <person name="Zhang B."/>
            <person name="Shi J."/>
            <person name="Ge H."/>
        </authorList>
    </citation>
    <scope>NUCLEOTIDE SEQUENCE [LARGE SCALE GENOMIC DNA]</scope>
    <source>
        <strain evidence="3 4">NA00687</strain>
    </source>
</reference>
<evidence type="ECO:0000256" key="1">
    <source>
        <dbReference type="SAM" id="MobiDB-lite"/>
    </source>
</evidence>
<dbReference type="EMBL" id="CP054929">
    <property type="protein sequence ID" value="QKW48474.1"/>
    <property type="molecule type" value="Genomic_DNA"/>
</dbReference>
<protein>
    <submittedName>
        <fullName evidence="3">VOC family protein</fullName>
    </submittedName>
</protein>
<dbReference type="InterPro" id="IPR041581">
    <property type="entry name" value="Glyoxalase_6"/>
</dbReference>
<dbReference type="Gene3D" id="3.10.180.10">
    <property type="entry name" value="2,3-Dihydroxybiphenyl 1,2-Dioxygenase, domain 1"/>
    <property type="match status" value="1"/>
</dbReference>
<name>A0A7H8N1V0_9ACTN</name>
<feature type="domain" description="Glyoxalase-like" evidence="2">
    <location>
        <begin position="5"/>
        <end position="111"/>
    </location>
</feature>
<dbReference type="PANTHER" id="PTHR35908:SF1">
    <property type="entry name" value="CONSERVED PROTEIN"/>
    <property type="match status" value="1"/>
</dbReference>
<dbReference type="Proteomes" id="UP000509303">
    <property type="component" value="Chromosome"/>
</dbReference>
<dbReference type="AlphaFoldDB" id="A0A7H8N1V0"/>